<dbReference type="InterPro" id="IPR036514">
    <property type="entry name" value="SGNH_hydro_sf"/>
</dbReference>
<evidence type="ECO:0000256" key="1">
    <source>
        <dbReference type="SAM" id="MobiDB-lite"/>
    </source>
</evidence>
<comment type="caution">
    <text evidence="2">The sequence shown here is derived from an EMBL/GenBank/DDBJ whole genome shotgun (WGS) entry which is preliminary data.</text>
</comment>
<dbReference type="PROSITE" id="PS51257">
    <property type="entry name" value="PROKAR_LIPOPROTEIN"/>
    <property type="match status" value="1"/>
</dbReference>
<protein>
    <recommendedName>
        <fullName evidence="4">SGNH/GDSL hydrolase family protein</fullName>
    </recommendedName>
</protein>
<sequence length="432" mass="45151">MADLSRIPAVCAKALVAVVGVTLMWGGGCAAAPLVPGDAATETTPSESANVNASASNAKPVKVLFVGNSFTFGRVDPVLSYNAAQVHDLTAAFNALDPRGTNSHPAGTPGEGSFEPHPWGGVPGVFKKMTEQAGLNYEVSLSTRNALPLRGHFLNTPGAAWNLRGNVASQAWQKVVLQELSDGTLPEGKGKSAHPQMFNVYADLLERFIHQGQALQSTEAQWFGGMASCQVAGLSADTCERVHVIAANPHASAQTQVYLVQTWARPDMVEAHVPTHPDRASPDGAPLPRQGQALTPRYYANLAEMSRDLRVAADAKVAGNLGFAGVVPVGDAFQRAVDTGVAQGRGFFASSDATTATATAAGLDLWWLDRIHASKFGSYLSALTLFGRLTGLNPLSLGASETAARDLGITPAQAQALQEVAAAQLAASKRLP</sequence>
<feature type="region of interest" description="Disordered" evidence="1">
    <location>
        <begin position="97"/>
        <end position="116"/>
    </location>
</feature>
<reference evidence="2 3" key="1">
    <citation type="submission" date="2022-10" db="EMBL/GenBank/DDBJ databases">
        <title>paucibacter sp. hw8 Genome sequencing.</title>
        <authorList>
            <person name="Park S."/>
        </authorList>
    </citation>
    <scope>NUCLEOTIDE SEQUENCE [LARGE SCALE GENOMIC DNA]</scope>
    <source>
        <strain evidence="3">hw8</strain>
    </source>
</reference>
<evidence type="ECO:0008006" key="4">
    <source>
        <dbReference type="Google" id="ProtNLM"/>
    </source>
</evidence>
<gene>
    <name evidence="2" type="ORF">PRZ01_06470</name>
</gene>
<dbReference type="EMBL" id="JAQQXS010000005">
    <property type="protein sequence ID" value="MDC8784829.1"/>
    <property type="molecule type" value="Genomic_DNA"/>
</dbReference>
<name>A0ABT5KPI5_9BURK</name>
<evidence type="ECO:0000313" key="2">
    <source>
        <dbReference type="EMBL" id="MDC8784829.1"/>
    </source>
</evidence>
<dbReference type="Proteomes" id="UP001219862">
    <property type="component" value="Unassembled WGS sequence"/>
</dbReference>
<dbReference type="RefSeq" id="WP_273595952.1">
    <property type="nucleotide sequence ID" value="NZ_JAQQXS010000005.1"/>
</dbReference>
<dbReference type="Gene3D" id="3.40.50.1110">
    <property type="entry name" value="SGNH hydrolase"/>
    <property type="match status" value="1"/>
</dbReference>
<accession>A0ABT5KPI5</accession>
<keyword evidence="3" id="KW-1185">Reference proteome</keyword>
<organism evidence="2 3">
    <name type="scientific">Roseateles koreensis</name>
    <dbReference type="NCBI Taxonomy" id="2987526"/>
    <lineage>
        <taxon>Bacteria</taxon>
        <taxon>Pseudomonadati</taxon>
        <taxon>Pseudomonadota</taxon>
        <taxon>Betaproteobacteria</taxon>
        <taxon>Burkholderiales</taxon>
        <taxon>Sphaerotilaceae</taxon>
        <taxon>Roseateles</taxon>
    </lineage>
</organism>
<evidence type="ECO:0000313" key="3">
    <source>
        <dbReference type="Proteomes" id="UP001219862"/>
    </source>
</evidence>
<proteinExistence type="predicted"/>